<sequence>MSLSPLSPFRGWRAALLLAAAACATPGRATAECGDHVTILTPRANPSAPATPAPIEAPAPLKAPCSGPNCSRLPDRHAPPVAPAPVSEAFGKELAQLLGLFDPLDGVPAWRVPALSSSRPVSRAPSIFHPPRAA</sequence>
<organism evidence="3 4">
    <name type="scientific">Frigoriglobus tundricola</name>
    <dbReference type="NCBI Taxonomy" id="2774151"/>
    <lineage>
        <taxon>Bacteria</taxon>
        <taxon>Pseudomonadati</taxon>
        <taxon>Planctomycetota</taxon>
        <taxon>Planctomycetia</taxon>
        <taxon>Gemmatales</taxon>
        <taxon>Gemmataceae</taxon>
        <taxon>Frigoriglobus</taxon>
    </lineage>
</organism>
<keyword evidence="2" id="KW-0732">Signal</keyword>
<evidence type="ECO:0000256" key="1">
    <source>
        <dbReference type="SAM" id="MobiDB-lite"/>
    </source>
</evidence>
<dbReference type="KEGG" id="ftj:FTUN_5379"/>
<dbReference type="EMBL" id="CP053452">
    <property type="protein sequence ID" value="QJW97799.1"/>
    <property type="molecule type" value="Genomic_DNA"/>
</dbReference>
<evidence type="ECO:0000256" key="2">
    <source>
        <dbReference type="SAM" id="SignalP"/>
    </source>
</evidence>
<feature type="signal peptide" evidence="2">
    <location>
        <begin position="1"/>
        <end position="31"/>
    </location>
</feature>
<gene>
    <name evidence="3" type="ORF">FTUN_5379</name>
</gene>
<dbReference type="AlphaFoldDB" id="A0A6M5YV31"/>
<proteinExistence type="predicted"/>
<evidence type="ECO:0000313" key="4">
    <source>
        <dbReference type="Proteomes" id="UP000503447"/>
    </source>
</evidence>
<dbReference type="RefSeq" id="WP_171473108.1">
    <property type="nucleotide sequence ID" value="NZ_CP053452.2"/>
</dbReference>
<keyword evidence="4" id="KW-1185">Reference proteome</keyword>
<name>A0A6M5YV31_9BACT</name>
<protein>
    <submittedName>
        <fullName evidence="3">Uncharacterized protein</fullName>
    </submittedName>
</protein>
<reference evidence="4" key="1">
    <citation type="submission" date="2020-05" db="EMBL/GenBank/DDBJ databases">
        <title>Frigoriglobus tundricola gen. nov., sp. nov., a psychrotolerant cellulolytic planctomycete of the family Gemmataceae with two divergent copies of 16S rRNA gene.</title>
        <authorList>
            <person name="Kulichevskaya I.S."/>
            <person name="Ivanova A.A."/>
            <person name="Naumoff D.G."/>
            <person name="Beletsky A.V."/>
            <person name="Rijpstra W.I.C."/>
            <person name="Sinninghe Damste J.S."/>
            <person name="Mardanov A.V."/>
            <person name="Ravin N.V."/>
            <person name="Dedysh S.N."/>
        </authorList>
    </citation>
    <scope>NUCLEOTIDE SEQUENCE [LARGE SCALE GENOMIC DNA]</scope>
    <source>
        <strain evidence="4">PL17</strain>
    </source>
</reference>
<feature type="chain" id="PRO_5026682205" evidence="2">
    <location>
        <begin position="32"/>
        <end position="134"/>
    </location>
</feature>
<evidence type="ECO:0000313" key="3">
    <source>
        <dbReference type="EMBL" id="QJW97799.1"/>
    </source>
</evidence>
<dbReference type="Proteomes" id="UP000503447">
    <property type="component" value="Chromosome"/>
</dbReference>
<feature type="region of interest" description="Disordered" evidence="1">
    <location>
        <begin position="115"/>
        <end position="134"/>
    </location>
</feature>
<accession>A0A6M5YV31</accession>